<evidence type="ECO:0000256" key="2">
    <source>
        <dbReference type="SAM" id="MobiDB-lite"/>
    </source>
</evidence>
<feature type="coiled-coil region" evidence="1">
    <location>
        <begin position="14"/>
        <end position="41"/>
    </location>
</feature>
<protein>
    <submittedName>
        <fullName evidence="3">Transposase</fullName>
    </submittedName>
</protein>
<accession>A0A285VNS9</accession>
<dbReference type="EMBL" id="OBQJ01000005">
    <property type="protein sequence ID" value="SOC55712.1"/>
    <property type="molecule type" value="Genomic_DNA"/>
</dbReference>
<proteinExistence type="predicted"/>
<dbReference type="Proteomes" id="UP000219023">
    <property type="component" value="Unassembled WGS sequence"/>
</dbReference>
<dbReference type="OrthoDB" id="291972at2"/>
<gene>
    <name evidence="3" type="ORF">SAMN05421509_105280</name>
</gene>
<evidence type="ECO:0000313" key="3">
    <source>
        <dbReference type="EMBL" id="SOC55712.1"/>
    </source>
</evidence>
<name>A0A285VNS9_9GAMM</name>
<sequence length="64" mass="7474">MKRVKKAPAEAKEKVREQDEVTRLKRRIAELEEENDVLKKFQRFQAEERRKRSGSSGNTGNDTA</sequence>
<reference evidence="3 4" key="1">
    <citation type="submission" date="2017-08" db="EMBL/GenBank/DDBJ databases">
        <authorList>
            <person name="de Groot N.N."/>
        </authorList>
    </citation>
    <scope>NUCLEOTIDE SEQUENCE [LARGE SCALE GENOMIC DNA]</scope>
    <source>
        <strain evidence="3 4">USBA 855</strain>
    </source>
</reference>
<feature type="region of interest" description="Disordered" evidence="2">
    <location>
        <begin position="42"/>
        <end position="64"/>
    </location>
</feature>
<evidence type="ECO:0000256" key="1">
    <source>
        <dbReference type="SAM" id="Coils"/>
    </source>
</evidence>
<evidence type="ECO:0000313" key="4">
    <source>
        <dbReference type="Proteomes" id="UP000219023"/>
    </source>
</evidence>
<keyword evidence="1" id="KW-0175">Coiled coil</keyword>
<dbReference type="AlphaFoldDB" id="A0A285VNS9"/>
<feature type="compositionally biased region" description="Polar residues" evidence="2">
    <location>
        <begin position="54"/>
        <end position="64"/>
    </location>
</feature>
<organism evidence="3 4">
    <name type="scientific">Chromohalobacter canadensis</name>
    <dbReference type="NCBI Taxonomy" id="141389"/>
    <lineage>
        <taxon>Bacteria</taxon>
        <taxon>Pseudomonadati</taxon>
        <taxon>Pseudomonadota</taxon>
        <taxon>Gammaproteobacteria</taxon>
        <taxon>Oceanospirillales</taxon>
        <taxon>Halomonadaceae</taxon>
        <taxon>Chromohalobacter</taxon>
    </lineage>
</organism>
<dbReference type="RefSeq" id="WP_097023081.1">
    <property type="nucleotide sequence ID" value="NZ_OBQJ01000005.1"/>
</dbReference>